<dbReference type="RefSeq" id="WP_378775458.1">
    <property type="nucleotide sequence ID" value="NZ_JBHTMX010000071.1"/>
</dbReference>
<proteinExistence type="predicted"/>
<reference evidence="2" key="1">
    <citation type="journal article" date="2019" name="Int. J. Syst. Evol. Microbiol.">
        <title>The Global Catalogue of Microorganisms (GCM) 10K type strain sequencing project: providing services to taxonomists for standard genome sequencing and annotation.</title>
        <authorList>
            <consortium name="The Broad Institute Genomics Platform"/>
            <consortium name="The Broad Institute Genome Sequencing Center for Infectious Disease"/>
            <person name="Wu L."/>
            <person name="Ma J."/>
        </authorList>
    </citation>
    <scope>NUCLEOTIDE SEQUENCE [LARGE SCALE GENOMIC DNA]</scope>
    <source>
        <strain evidence="2">CCUG 61696</strain>
    </source>
</reference>
<comment type="caution">
    <text evidence="1">The sequence shown here is derived from an EMBL/GenBank/DDBJ whole genome shotgun (WGS) entry which is preliminary data.</text>
</comment>
<sequence length="75" mass="7148">MSNRVVAAAGVAAVATYAAVAASLLALPPFVVTTPAVRTAQVETVVAPAAALPVRASGVTGEGPAKQAADGLPPA</sequence>
<evidence type="ECO:0000313" key="1">
    <source>
        <dbReference type="EMBL" id="MFD1332234.1"/>
    </source>
</evidence>
<dbReference type="Proteomes" id="UP001597171">
    <property type="component" value="Unassembled WGS sequence"/>
</dbReference>
<evidence type="ECO:0000313" key="2">
    <source>
        <dbReference type="Proteomes" id="UP001597171"/>
    </source>
</evidence>
<name>A0ABW3Z7J6_9HYPH</name>
<gene>
    <name evidence="1" type="ORF">ACFQ4O_09525</name>
</gene>
<dbReference type="EMBL" id="JBHTMX010000071">
    <property type="protein sequence ID" value="MFD1332234.1"/>
    <property type="molecule type" value="Genomic_DNA"/>
</dbReference>
<protein>
    <submittedName>
        <fullName evidence="1">Uncharacterized protein</fullName>
    </submittedName>
</protein>
<accession>A0ABW3Z7J6</accession>
<keyword evidence="2" id="KW-1185">Reference proteome</keyword>
<organism evidence="1 2">
    <name type="scientific">Methylopila musalis</name>
    <dbReference type="NCBI Taxonomy" id="1134781"/>
    <lineage>
        <taxon>Bacteria</taxon>
        <taxon>Pseudomonadati</taxon>
        <taxon>Pseudomonadota</taxon>
        <taxon>Alphaproteobacteria</taxon>
        <taxon>Hyphomicrobiales</taxon>
        <taxon>Methylopilaceae</taxon>
        <taxon>Methylopila</taxon>
    </lineage>
</organism>